<keyword evidence="3" id="KW-1015">Disulfide bond</keyword>
<dbReference type="InterPro" id="IPR002109">
    <property type="entry name" value="Glutaredoxin"/>
</dbReference>
<evidence type="ECO:0000256" key="1">
    <source>
        <dbReference type="ARBA" id="ARBA00022448"/>
    </source>
</evidence>
<dbReference type="PROSITE" id="PS00195">
    <property type="entry name" value="GLUTAREDOXIN_1"/>
    <property type="match status" value="1"/>
</dbReference>
<dbReference type="Gene3D" id="3.40.30.10">
    <property type="entry name" value="Glutaredoxin"/>
    <property type="match status" value="1"/>
</dbReference>
<dbReference type="Proteomes" id="UP000242474">
    <property type="component" value="Unassembled WGS sequence"/>
</dbReference>
<dbReference type="NCBIfam" id="TIGR02180">
    <property type="entry name" value="GRX_euk"/>
    <property type="match status" value="1"/>
</dbReference>
<dbReference type="OrthoDB" id="418495at2759"/>
<proteinExistence type="predicted"/>
<dbReference type="CDD" id="cd03419">
    <property type="entry name" value="GRX_GRXh_1_2_like"/>
    <property type="match status" value="1"/>
</dbReference>
<keyword evidence="4" id="KW-0676">Redox-active center</keyword>
<evidence type="ECO:0000313" key="6">
    <source>
        <dbReference type="EMBL" id="PIA18891.1"/>
    </source>
</evidence>
<evidence type="ECO:0000256" key="2">
    <source>
        <dbReference type="ARBA" id="ARBA00022982"/>
    </source>
</evidence>
<sequence>LVKDHIIKNDVMVFAKSYCPYCVRVRHELKKNNIVFDAIDLDKREQKDGSEIQAYLLEITGQRTVPNVFANGHHVGGCDETLKALSNGTFKKLL</sequence>
<evidence type="ECO:0000259" key="5">
    <source>
        <dbReference type="Pfam" id="PF00462"/>
    </source>
</evidence>
<evidence type="ECO:0000256" key="4">
    <source>
        <dbReference type="ARBA" id="ARBA00023284"/>
    </source>
</evidence>
<dbReference type="EMBL" id="KZ303488">
    <property type="protein sequence ID" value="PIA18891.1"/>
    <property type="molecule type" value="Genomic_DNA"/>
</dbReference>
<feature type="non-terminal residue" evidence="6">
    <location>
        <position position="1"/>
    </location>
</feature>
<evidence type="ECO:0000256" key="3">
    <source>
        <dbReference type="ARBA" id="ARBA00023157"/>
    </source>
</evidence>
<gene>
    <name evidence="6" type="ORF">COEREDRAFT_23707</name>
</gene>
<dbReference type="GO" id="GO:0034599">
    <property type="term" value="P:cellular response to oxidative stress"/>
    <property type="evidence" value="ECO:0007669"/>
    <property type="project" value="TreeGrafter"/>
</dbReference>
<organism evidence="6 7">
    <name type="scientific">Coemansia reversa (strain ATCC 12441 / NRRL 1564)</name>
    <dbReference type="NCBI Taxonomy" id="763665"/>
    <lineage>
        <taxon>Eukaryota</taxon>
        <taxon>Fungi</taxon>
        <taxon>Fungi incertae sedis</taxon>
        <taxon>Zoopagomycota</taxon>
        <taxon>Kickxellomycotina</taxon>
        <taxon>Kickxellomycetes</taxon>
        <taxon>Kickxellales</taxon>
        <taxon>Kickxellaceae</taxon>
        <taxon>Coemansia</taxon>
    </lineage>
</organism>
<accession>A0A2G5BIT7</accession>
<dbReference type="InterPro" id="IPR011767">
    <property type="entry name" value="GLR_AS"/>
</dbReference>
<dbReference type="InterPro" id="IPR014025">
    <property type="entry name" value="Glutaredoxin_subgr"/>
</dbReference>
<reference evidence="6 7" key="1">
    <citation type="journal article" date="2015" name="Genome Biol. Evol.">
        <title>Phylogenomic analyses indicate that early fungi evolved digesting cell walls of algal ancestors of land plants.</title>
        <authorList>
            <person name="Chang Y."/>
            <person name="Wang S."/>
            <person name="Sekimoto S."/>
            <person name="Aerts A.L."/>
            <person name="Choi C."/>
            <person name="Clum A."/>
            <person name="LaButti K.M."/>
            <person name="Lindquist E.A."/>
            <person name="Yee Ngan C."/>
            <person name="Ohm R.A."/>
            <person name="Salamov A.A."/>
            <person name="Grigoriev I.V."/>
            <person name="Spatafora J.W."/>
            <person name="Berbee M.L."/>
        </authorList>
    </citation>
    <scope>NUCLEOTIDE SEQUENCE [LARGE SCALE GENOMIC DNA]</scope>
    <source>
        <strain evidence="6 7">NRRL 1564</strain>
    </source>
</reference>
<feature type="domain" description="Glutaredoxin" evidence="5">
    <location>
        <begin position="11"/>
        <end position="75"/>
    </location>
</feature>
<dbReference type="PRINTS" id="PR00160">
    <property type="entry name" value="GLUTAREDOXIN"/>
</dbReference>
<dbReference type="InterPro" id="IPR011899">
    <property type="entry name" value="Glutaredoxin_euk/vir"/>
</dbReference>
<keyword evidence="1" id="KW-0813">Transport</keyword>
<dbReference type="PROSITE" id="PS51354">
    <property type="entry name" value="GLUTAREDOXIN_2"/>
    <property type="match status" value="1"/>
</dbReference>
<dbReference type="GO" id="GO:0005737">
    <property type="term" value="C:cytoplasm"/>
    <property type="evidence" value="ECO:0007669"/>
    <property type="project" value="TreeGrafter"/>
</dbReference>
<name>A0A2G5BIT7_COERN</name>
<dbReference type="SUPFAM" id="SSF52833">
    <property type="entry name" value="Thioredoxin-like"/>
    <property type="match status" value="1"/>
</dbReference>
<dbReference type="AlphaFoldDB" id="A0A2G5BIT7"/>
<protein>
    <submittedName>
        <fullName evidence="6">Glutaredoxin type 1</fullName>
    </submittedName>
</protein>
<keyword evidence="7" id="KW-1185">Reference proteome</keyword>
<dbReference type="Pfam" id="PF00462">
    <property type="entry name" value="Glutaredoxin"/>
    <property type="match status" value="1"/>
</dbReference>
<evidence type="ECO:0000313" key="7">
    <source>
        <dbReference type="Proteomes" id="UP000242474"/>
    </source>
</evidence>
<dbReference type="GO" id="GO:0015038">
    <property type="term" value="F:glutathione disulfide oxidoreductase activity"/>
    <property type="evidence" value="ECO:0007669"/>
    <property type="project" value="TreeGrafter"/>
</dbReference>
<keyword evidence="2" id="KW-0249">Electron transport</keyword>
<feature type="non-terminal residue" evidence="6">
    <location>
        <position position="94"/>
    </location>
</feature>
<dbReference type="PANTHER" id="PTHR45694">
    <property type="entry name" value="GLUTAREDOXIN 2"/>
    <property type="match status" value="1"/>
</dbReference>
<dbReference type="InterPro" id="IPR036249">
    <property type="entry name" value="Thioredoxin-like_sf"/>
</dbReference>
<dbReference type="STRING" id="763665.A0A2G5BIT7"/>
<dbReference type="PANTHER" id="PTHR45694:SF18">
    <property type="entry name" value="GLUTAREDOXIN-1-RELATED"/>
    <property type="match status" value="1"/>
</dbReference>